<dbReference type="PANTHER" id="PTHR23528">
    <property type="match status" value="1"/>
</dbReference>
<dbReference type="RefSeq" id="WP_078116769.1">
    <property type="nucleotide sequence ID" value="NZ_WWUB01000001.1"/>
</dbReference>
<comment type="caution">
    <text evidence="8">The sequence shown here is derived from an EMBL/GenBank/DDBJ whole genome shotgun (WGS) entry which is preliminary data.</text>
</comment>
<evidence type="ECO:0000313" key="9">
    <source>
        <dbReference type="Proteomes" id="UP000190959"/>
    </source>
</evidence>
<evidence type="ECO:0000313" key="8">
    <source>
        <dbReference type="EMBL" id="OOP71793.1"/>
    </source>
</evidence>
<organism evidence="8 9">
    <name type="scientific">Clostridium beijerinckii</name>
    <name type="common">Clostridium MP</name>
    <dbReference type="NCBI Taxonomy" id="1520"/>
    <lineage>
        <taxon>Bacteria</taxon>
        <taxon>Bacillati</taxon>
        <taxon>Bacillota</taxon>
        <taxon>Clostridia</taxon>
        <taxon>Eubacteriales</taxon>
        <taxon>Clostridiaceae</taxon>
        <taxon>Clostridium</taxon>
    </lineage>
</organism>
<dbReference type="PROSITE" id="PS50850">
    <property type="entry name" value="MFS"/>
    <property type="match status" value="1"/>
</dbReference>
<keyword evidence="5 6" id="KW-0472">Membrane</keyword>
<sequence>MIGGILSDKFRKQKLFIIISGIILVIGVSINIFAPSVIYIMISAIFYGFGYGMFLVVDTALIARILPNEKDAAKDFGIMNIANTIPQSIVSFNLSRTIGQTTKAAVIGAIFYLFNKTKAMDSSSPENITAGIHNTFLIAALIMACGLIIGVIALSLKKEQVNG</sequence>
<dbReference type="Pfam" id="PF07690">
    <property type="entry name" value="MFS_1"/>
    <property type="match status" value="1"/>
</dbReference>
<comment type="subcellular location">
    <subcellularLocation>
        <location evidence="1">Cell membrane</location>
        <topology evidence="1">Multi-pass membrane protein</topology>
    </subcellularLocation>
</comment>
<keyword evidence="2" id="KW-0813">Transport</keyword>
<dbReference type="InterPro" id="IPR011701">
    <property type="entry name" value="MFS"/>
</dbReference>
<dbReference type="GO" id="GO:0022857">
    <property type="term" value="F:transmembrane transporter activity"/>
    <property type="evidence" value="ECO:0007669"/>
    <property type="project" value="InterPro"/>
</dbReference>
<keyword evidence="3 6" id="KW-0812">Transmembrane</keyword>
<dbReference type="AlphaFoldDB" id="A0A1S9N362"/>
<proteinExistence type="predicted"/>
<feature type="transmembrane region" description="Helical" evidence="6">
    <location>
        <begin position="15"/>
        <end position="34"/>
    </location>
</feature>
<evidence type="ECO:0000256" key="1">
    <source>
        <dbReference type="ARBA" id="ARBA00004651"/>
    </source>
</evidence>
<evidence type="ECO:0000256" key="5">
    <source>
        <dbReference type="ARBA" id="ARBA00023136"/>
    </source>
</evidence>
<feature type="transmembrane region" description="Helical" evidence="6">
    <location>
        <begin position="135"/>
        <end position="156"/>
    </location>
</feature>
<reference evidence="8 9" key="1">
    <citation type="submission" date="2017-02" db="EMBL/GenBank/DDBJ databases">
        <title>Genome sequence of Clostridium beijerinckii Br21.</title>
        <authorList>
            <person name="Fonseca B.C."/>
            <person name="Guazzaroni M.E."/>
            <person name="Riano-Pachon D.M."/>
            <person name="Reginatto V."/>
        </authorList>
    </citation>
    <scope>NUCLEOTIDE SEQUENCE [LARGE SCALE GENOMIC DNA]</scope>
    <source>
        <strain evidence="8 9">Br21</strain>
    </source>
</reference>
<dbReference type="Gene3D" id="1.20.1250.20">
    <property type="entry name" value="MFS general substrate transporter like domains"/>
    <property type="match status" value="1"/>
</dbReference>
<evidence type="ECO:0000256" key="3">
    <source>
        <dbReference type="ARBA" id="ARBA00022692"/>
    </source>
</evidence>
<keyword evidence="4 6" id="KW-1133">Transmembrane helix</keyword>
<protein>
    <recommendedName>
        <fullName evidence="7">Major facilitator superfamily (MFS) profile domain-containing protein</fullName>
    </recommendedName>
</protein>
<dbReference type="InterPro" id="IPR020846">
    <property type="entry name" value="MFS_dom"/>
</dbReference>
<evidence type="ECO:0000259" key="7">
    <source>
        <dbReference type="PROSITE" id="PS50850"/>
    </source>
</evidence>
<evidence type="ECO:0000256" key="4">
    <source>
        <dbReference type="ARBA" id="ARBA00022989"/>
    </source>
</evidence>
<feature type="transmembrane region" description="Helical" evidence="6">
    <location>
        <begin position="97"/>
        <end position="115"/>
    </location>
</feature>
<accession>A0A1S9N362</accession>
<name>A0A1S9N362_CLOBE</name>
<dbReference type="SUPFAM" id="SSF103473">
    <property type="entry name" value="MFS general substrate transporter"/>
    <property type="match status" value="1"/>
</dbReference>
<gene>
    <name evidence="8" type="ORF">CBEIBR21_19570</name>
</gene>
<feature type="transmembrane region" description="Helical" evidence="6">
    <location>
        <begin position="40"/>
        <end position="66"/>
    </location>
</feature>
<dbReference type="PANTHER" id="PTHR23528:SF1">
    <property type="entry name" value="MAJOR FACILITATOR SUPERFAMILY (MFS) PROFILE DOMAIN-CONTAINING PROTEIN"/>
    <property type="match status" value="1"/>
</dbReference>
<evidence type="ECO:0000256" key="6">
    <source>
        <dbReference type="SAM" id="Phobius"/>
    </source>
</evidence>
<dbReference type="GO" id="GO:0005886">
    <property type="term" value="C:plasma membrane"/>
    <property type="evidence" value="ECO:0007669"/>
    <property type="project" value="UniProtKB-SubCell"/>
</dbReference>
<dbReference type="Proteomes" id="UP000190959">
    <property type="component" value="Unassembled WGS sequence"/>
</dbReference>
<dbReference type="EMBL" id="MWMH01000007">
    <property type="protein sequence ID" value="OOP71793.1"/>
    <property type="molecule type" value="Genomic_DNA"/>
</dbReference>
<evidence type="ECO:0000256" key="2">
    <source>
        <dbReference type="ARBA" id="ARBA00022448"/>
    </source>
</evidence>
<feature type="domain" description="Major facilitator superfamily (MFS) profile" evidence="7">
    <location>
        <begin position="1"/>
        <end position="163"/>
    </location>
</feature>
<dbReference type="InterPro" id="IPR036259">
    <property type="entry name" value="MFS_trans_sf"/>
</dbReference>